<organism evidence="7 8">
    <name type="scientific">Lithospermum erythrorhizon</name>
    <name type="common">Purple gromwell</name>
    <name type="synonym">Lithospermum officinale var. erythrorhizon</name>
    <dbReference type="NCBI Taxonomy" id="34254"/>
    <lineage>
        <taxon>Eukaryota</taxon>
        <taxon>Viridiplantae</taxon>
        <taxon>Streptophyta</taxon>
        <taxon>Embryophyta</taxon>
        <taxon>Tracheophyta</taxon>
        <taxon>Spermatophyta</taxon>
        <taxon>Magnoliopsida</taxon>
        <taxon>eudicotyledons</taxon>
        <taxon>Gunneridae</taxon>
        <taxon>Pentapetalae</taxon>
        <taxon>asterids</taxon>
        <taxon>lamiids</taxon>
        <taxon>Boraginales</taxon>
        <taxon>Boraginaceae</taxon>
        <taxon>Boraginoideae</taxon>
        <taxon>Lithospermeae</taxon>
        <taxon>Lithospermum</taxon>
    </lineage>
</organism>
<keyword evidence="3 6" id="KW-0812">Transmembrane</keyword>
<feature type="transmembrane region" description="Helical" evidence="6">
    <location>
        <begin position="149"/>
        <end position="171"/>
    </location>
</feature>
<comment type="subcellular location">
    <subcellularLocation>
        <location evidence="1">Membrane</location>
        <topology evidence="1">Multi-pass membrane protein</topology>
    </subcellularLocation>
</comment>
<feature type="transmembrane region" description="Helical" evidence="6">
    <location>
        <begin position="258"/>
        <end position="276"/>
    </location>
</feature>
<feature type="transmembrane region" description="Helical" evidence="6">
    <location>
        <begin position="336"/>
        <end position="356"/>
    </location>
</feature>
<evidence type="ECO:0000256" key="3">
    <source>
        <dbReference type="ARBA" id="ARBA00022692"/>
    </source>
</evidence>
<feature type="transmembrane region" description="Helical" evidence="6">
    <location>
        <begin position="376"/>
        <end position="397"/>
    </location>
</feature>
<comment type="similarity">
    <text evidence="2 6">Belongs to the multi antimicrobial extrusion (MATE) (TC 2.A.66.1) family.</text>
</comment>
<dbReference type="NCBIfam" id="TIGR00797">
    <property type="entry name" value="matE"/>
    <property type="match status" value="1"/>
</dbReference>
<sequence>MERSTLDEGLLLKPQQGDINQNQERVSCALIAQEMKKIGYLAGPMVAVTVAQLMLQVVSIMMVGHLGELALSSTALAISIAGVTGFSFLQGMACALETLCGQAFGAKQFKKIGTQTYTAIFSLFLICIPISILWINIKKILIFFGQDPLIAHEAGIFITWLLPALFAYAPLHPLVRYFQSQSMIFPLVISSCFTIIFHVFITWFLVFKTSLANRGAAIGLALSLWSNATILFLYMRFSPTCEKTRSPLTMDIFQGIKEFFYFAIPSALMICLEWWSYELIIVLSGLLPNPQLETSVLSVCLNTIMTLYAIPYGLGAAVSTRVSNELGAGNSQKAKISILSVMLLIFVEIIVVNTTLYSCRNVFGYVFSSDLEVVQYVTRMTPLLCFTMILDGLQAALTGIARGCGWQHIGAYVNLAAFYLCGIPIAIMLSFWQTFGGRGLWIGIVSGSLVQNSLLAIITFCTNWEKQAMKATERLSEEKSSPIVC</sequence>
<dbReference type="PANTHER" id="PTHR11206">
    <property type="entry name" value="MULTIDRUG RESISTANCE PROTEIN"/>
    <property type="match status" value="1"/>
</dbReference>
<dbReference type="InterPro" id="IPR002528">
    <property type="entry name" value="MATE_fam"/>
</dbReference>
<dbReference type="EMBL" id="BAABME010002356">
    <property type="protein sequence ID" value="GAA0154263.1"/>
    <property type="molecule type" value="Genomic_DNA"/>
</dbReference>
<evidence type="ECO:0000256" key="6">
    <source>
        <dbReference type="RuleBase" id="RU004914"/>
    </source>
</evidence>
<accession>A0AAV3PVK2</accession>
<keyword evidence="4 6" id="KW-1133">Transmembrane helix</keyword>
<feature type="transmembrane region" description="Helical" evidence="6">
    <location>
        <begin position="117"/>
        <end position="137"/>
    </location>
</feature>
<evidence type="ECO:0000313" key="7">
    <source>
        <dbReference type="EMBL" id="GAA0154263.1"/>
    </source>
</evidence>
<dbReference type="AlphaFoldDB" id="A0AAV3PVK2"/>
<feature type="transmembrane region" description="Helical" evidence="6">
    <location>
        <begin position="40"/>
        <end position="63"/>
    </location>
</feature>
<feature type="transmembrane region" description="Helical" evidence="6">
    <location>
        <begin position="439"/>
        <end position="461"/>
    </location>
</feature>
<evidence type="ECO:0000313" key="8">
    <source>
        <dbReference type="Proteomes" id="UP001454036"/>
    </source>
</evidence>
<dbReference type="GO" id="GO:0042910">
    <property type="term" value="F:xenobiotic transmembrane transporter activity"/>
    <property type="evidence" value="ECO:0007669"/>
    <property type="project" value="InterPro"/>
</dbReference>
<feature type="transmembrane region" description="Helical" evidence="6">
    <location>
        <begin position="409"/>
        <end position="433"/>
    </location>
</feature>
<evidence type="ECO:0000256" key="5">
    <source>
        <dbReference type="ARBA" id="ARBA00023136"/>
    </source>
</evidence>
<feature type="transmembrane region" description="Helical" evidence="6">
    <location>
        <begin position="75"/>
        <end position="96"/>
    </location>
</feature>
<dbReference type="InterPro" id="IPR045069">
    <property type="entry name" value="MATE_euk"/>
</dbReference>
<dbReference type="CDD" id="cd13132">
    <property type="entry name" value="MATE_eukaryotic"/>
    <property type="match status" value="1"/>
</dbReference>
<evidence type="ECO:0000256" key="1">
    <source>
        <dbReference type="ARBA" id="ARBA00004141"/>
    </source>
</evidence>
<keyword evidence="8" id="KW-1185">Reference proteome</keyword>
<evidence type="ECO:0000256" key="4">
    <source>
        <dbReference type="ARBA" id="ARBA00022989"/>
    </source>
</evidence>
<comment type="caution">
    <text evidence="7">The sequence shown here is derived from an EMBL/GenBank/DDBJ whole genome shotgun (WGS) entry which is preliminary data.</text>
</comment>
<protein>
    <recommendedName>
        <fullName evidence="6">Protein DETOXIFICATION</fullName>
    </recommendedName>
    <alternativeName>
        <fullName evidence="6">Multidrug and toxic compound extrusion protein</fullName>
    </alternativeName>
</protein>
<feature type="transmembrane region" description="Helical" evidence="6">
    <location>
        <begin position="217"/>
        <end position="237"/>
    </location>
</feature>
<dbReference type="GO" id="GO:0015297">
    <property type="term" value="F:antiporter activity"/>
    <property type="evidence" value="ECO:0007669"/>
    <property type="project" value="InterPro"/>
</dbReference>
<proteinExistence type="inferred from homology"/>
<dbReference type="Pfam" id="PF01554">
    <property type="entry name" value="MatE"/>
    <property type="match status" value="2"/>
</dbReference>
<dbReference type="GO" id="GO:0016020">
    <property type="term" value="C:membrane"/>
    <property type="evidence" value="ECO:0007669"/>
    <property type="project" value="UniProtKB-SubCell"/>
</dbReference>
<gene>
    <name evidence="7" type="ORF">LIER_12296</name>
</gene>
<evidence type="ECO:0000256" key="2">
    <source>
        <dbReference type="ARBA" id="ARBA00010199"/>
    </source>
</evidence>
<feature type="transmembrane region" description="Helical" evidence="6">
    <location>
        <begin position="183"/>
        <end position="205"/>
    </location>
</feature>
<feature type="transmembrane region" description="Helical" evidence="6">
    <location>
        <begin position="296"/>
        <end position="315"/>
    </location>
</feature>
<reference evidence="7 8" key="1">
    <citation type="submission" date="2024-01" db="EMBL/GenBank/DDBJ databases">
        <title>The complete chloroplast genome sequence of Lithospermum erythrorhizon: insights into the phylogenetic relationship among Boraginaceae species and the maternal lineages of purple gromwells.</title>
        <authorList>
            <person name="Okada T."/>
            <person name="Watanabe K."/>
        </authorList>
    </citation>
    <scope>NUCLEOTIDE SEQUENCE [LARGE SCALE GENOMIC DNA]</scope>
</reference>
<dbReference type="GO" id="GO:1990961">
    <property type="term" value="P:xenobiotic detoxification by transmembrane export across the plasma membrane"/>
    <property type="evidence" value="ECO:0007669"/>
    <property type="project" value="InterPro"/>
</dbReference>
<keyword evidence="5 6" id="KW-0472">Membrane</keyword>
<name>A0AAV3PVK2_LITER</name>
<dbReference type="Proteomes" id="UP001454036">
    <property type="component" value="Unassembled WGS sequence"/>
</dbReference>